<dbReference type="Pfam" id="PF04443">
    <property type="entry name" value="LuxE"/>
    <property type="match status" value="1"/>
</dbReference>
<sequence length="373" mass="41458">MSRMAKIFFSRNPYNSKRADNAFLDAVRENVRFQAAHCPAYARILESRGFSPDELKNEADLYRIPPLSTLYFKRNSLFSVPESEFALVATSSGTKGARSTVAFDKKTLFYGFGMAARFFLHHHVVSLLPTNYIVLGYEPSKHTSIGAVKTAYRVTKFAPALSRTYALKDTGKGYEPNQIGVLEALERYAKQGFPMRFVGFPSYLYFLVSELKKRGVCYRLNPHSKILLGGGWKQFAGSEIDRSELFALVRETLGIEADQCLEFFSAVEHPLPYCKCKNGHFHIPVYSRVIIRDAITLEPVADGMPGLLNFVTPLVNSMPLVSVMTDDIAVKRPAEDCGCGNLKPFFDLLGRASVKDVKTCAAGANERLTGGGI</sequence>
<dbReference type="GO" id="GO:0047475">
    <property type="term" value="F:phenylacetate-CoA ligase activity"/>
    <property type="evidence" value="ECO:0007669"/>
    <property type="project" value="UniProtKB-EC"/>
</dbReference>
<feature type="domain" description="Acyl-protein synthetase LuxE" evidence="1">
    <location>
        <begin position="23"/>
        <end position="369"/>
    </location>
</feature>
<dbReference type="Gene3D" id="3.40.50.12780">
    <property type="entry name" value="N-terminal domain of ligase-like"/>
    <property type="match status" value="1"/>
</dbReference>
<organism evidence="2">
    <name type="scientific">bioreactor metagenome</name>
    <dbReference type="NCBI Taxonomy" id="1076179"/>
    <lineage>
        <taxon>unclassified sequences</taxon>
        <taxon>metagenomes</taxon>
        <taxon>ecological metagenomes</taxon>
    </lineage>
</organism>
<comment type="caution">
    <text evidence="2">The sequence shown here is derived from an EMBL/GenBank/DDBJ whole genome shotgun (WGS) entry which is preliminary data.</text>
</comment>
<dbReference type="GO" id="GO:0047474">
    <property type="term" value="F:long-chain fatty acid--protein ligase activity"/>
    <property type="evidence" value="ECO:0007669"/>
    <property type="project" value="InterPro"/>
</dbReference>
<gene>
    <name evidence="2" type="primary">paaK_6</name>
    <name evidence="2" type="ORF">SDC9_58678</name>
</gene>
<dbReference type="InterPro" id="IPR042099">
    <property type="entry name" value="ANL_N_sf"/>
</dbReference>
<dbReference type="GO" id="GO:0008218">
    <property type="term" value="P:bioluminescence"/>
    <property type="evidence" value="ECO:0007669"/>
    <property type="project" value="InterPro"/>
</dbReference>
<evidence type="ECO:0000259" key="1">
    <source>
        <dbReference type="Pfam" id="PF04443"/>
    </source>
</evidence>
<evidence type="ECO:0000313" key="2">
    <source>
        <dbReference type="EMBL" id="MPM12325.1"/>
    </source>
</evidence>
<name>A0A644X824_9ZZZZ</name>
<dbReference type="PANTHER" id="PTHR43845:SF1">
    <property type="entry name" value="BLR5969 PROTEIN"/>
    <property type="match status" value="1"/>
</dbReference>
<dbReference type="EMBL" id="VSSQ01001956">
    <property type="protein sequence ID" value="MPM12325.1"/>
    <property type="molecule type" value="Genomic_DNA"/>
</dbReference>
<reference evidence="2" key="1">
    <citation type="submission" date="2019-08" db="EMBL/GenBank/DDBJ databases">
        <authorList>
            <person name="Kucharzyk K."/>
            <person name="Murdoch R.W."/>
            <person name="Higgins S."/>
            <person name="Loffler F."/>
        </authorList>
    </citation>
    <scope>NUCLEOTIDE SEQUENCE</scope>
</reference>
<dbReference type="AlphaFoldDB" id="A0A644X824"/>
<dbReference type="PANTHER" id="PTHR43845">
    <property type="entry name" value="BLR5969 PROTEIN"/>
    <property type="match status" value="1"/>
</dbReference>
<proteinExistence type="predicted"/>
<keyword evidence="2" id="KW-0436">Ligase</keyword>
<protein>
    <submittedName>
        <fullName evidence="2">Phenylacetate-coenzyme A ligase</fullName>
        <ecNumber evidence="2">6.2.1.30</ecNumber>
    </submittedName>
</protein>
<dbReference type="EC" id="6.2.1.30" evidence="2"/>
<dbReference type="InterPro" id="IPR007534">
    <property type="entry name" value="LuxE"/>
</dbReference>
<accession>A0A644X824</accession>